<evidence type="ECO:0000313" key="1">
    <source>
        <dbReference type="EMBL" id="REG90428.1"/>
    </source>
</evidence>
<organism evidence="1 2">
    <name type="scientific">Algoriphagus antarcticus</name>
    <dbReference type="NCBI Taxonomy" id="238540"/>
    <lineage>
        <taxon>Bacteria</taxon>
        <taxon>Pseudomonadati</taxon>
        <taxon>Bacteroidota</taxon>
        <taxon>Cytophagia</taxon>
        <taxon>Cytophagales</taxon>
        <taxon>Cyclobacteriaceae</taxon>
        <taxon>Algoriphagus</taxon>
    </lineage>
</organism>
<accession>A0A3E0DWK5</accession>
<dbReference type="EMBL" id="QUNF01000007">
    <property type="protein sequence ID" value="REG90428.1"/>
    <property type="molecule type" value="Genomic_DNA"/>
</dbReference>
<sequence>MMARHFHLPTFQWAGTHSRNYITLLPLEKLAFLSTASNGTVEYAVNPREKDLHRLKHNIPTDLIPYFKSPIFPRLEVDTFLRNDHPIKGNTFLQESFTLGSVNRSDFWNQRRPMLVYWGEKELVSFLQPGVLNNGYDFAVAQFFCVQHENMILCGINFATDGENTQINLDRLKEGQIYYEGFETQVPVG</sequence>
<reference evidence="1 2" key="1">
    <citation type="submission" date="2018-08" db="EMBL/GenBank/DDBJ databases">
        <title>Genomic Encyclopedia of Archaeal and Bacterial Type Strains, Phase II (KMG-II): from individual species to whole genera.</title>
        <authorList>
            <person name="Goeker M."/>
        </authorList>
    </citation>
    <scope>NUCLEOTIDE SEQUENCE [LARGE SCALE GENOMIC DNA]</scope>
    <source>
        <strain evidence="1 2">DSM 15986</strain>
    </source>
</reference>
<keyword evidence="2" id="KW-1185">Reference proteome</keyword>
<dbReference type="AlphaFoldDB" id="A0A3E0DWK5"/>
<name>A0A3E0DWK5_9BACT</name>
<gene>
    <name evidence="1" type="ORF">C8N25_107168</name>
</gene>
<evidence type="ECO:0000313" key="2">
    <source>
        <dbReference type="Proteomes" id="UP000256405"/>
    </source>
</evidence>
<dbReference type="Proteomes" id="UP000256405">
    <property type="component" value="Unassembled WGS sequence"/>
</dbReference>
<proteinExistence type="predicted"/>
<protein>
    <submittedName>
        <fullName evidence="1">Uncharacterized protein</fullName>
    </submittedName>
</protein>
<comment type="caution">
    <text evidence="1">The sequence shown here is derived from an EMBL/GenBank/DDBJ whole genome shotgun (WGS) entry which is preliminary data.</text>
</comment>